<dbReference type="PANTHER" id="PTHR43108">
    <property type="entry name" value="N-ACETYLGLUCOSAMINE-6-SULFATASE FAMILY MEMBER"/>
    <property type="match status" value="1"/>
</dbReference>
<feature type="domain" description="N-sulphoglucosamine sulphohydrolase C-terminal" evidence="3">
    <location>
        <begin position="356"/>
        <end position="509"/>
    </location>
</feature>
<dbReference type="InterPro" id="IPR017850">
    <property type="entry name" value="Alkaline_phosphatase_core_sf"/>
</dbReference>
<dbReference type="Proteomes" id="UP000823771">
    <property type="component" value="Unassembled WGS sequence"/>
</dbReference>
<dbReference type="InterPro" id="IPR002591">
    <property type="entry name" value="Phosphodiest/P_Trfase"/>
</dbReference>
<evidence type="ECO:0000313" key="4">
    <source>
        <dbReference type="EMBL" id="MBO8477609.1"/>
    </source>
</evidence>
<dbReference type="Pfam" id="PF01663">
    <property type="entry name" value="Phosphodiest"/>
    <property type="match status" value="1"/>
</dbReference>
<dbReference type="CDD" id="cd16031">
    <property type="entry name" value="G6S_like"/>
    <property type="match status" value="1"/>
</dbReference>
<sequence length="523" mass="60672">MTEINVIRALSGAAVLIALTSCGQEKKADTRYNIVYIMTDDHTAQMMSCYDGRYVDTPNLDRIASDGVKFTNSFVANSLSGPSRACMFTGKHSHANGFTDNTTCVFDGSQQTMPKLLQKAGYQTAIVGKWHLESLPTGFDYWEIVPGQGDYYNPSFITMDNDTVRVEGYVTNIITDMGIDWMENRRDKDKPFCLFIHHKACHRAWLPELKYLNEYEDKTFDLPDNFYDDYKGRTAAAEQEMSIWKDMDIVYDTKMDIEGLNTPLAATYHAMVNRLSPEDREVYKAAYAPLIKEFQQKNPQGKDLAEWKFQRYMRDYAKVLKSLDDNVGRVLDYLEEKGMLENTLVVYTSDQGFYMGEHGWFDKRFMYEESMRTPLVMRLPDGLDARGDIPQLVQNIDYAPTFLDIAGAPIPDDIQGVSLLPLLKGEKPDNWRKSLYYHFYEYPAEHMVKRHYGVRTDRWKLIHFYNDIDEWELYDLQSDPHEMDNLYGKPGYEEVTAQLKEELKRLQDQYQDPIESKLAAQKK</sequence>
<evidence type="ECO:0000259" key="3">
    <source>
        <dbReference type="Pfam" id="PF16347"/>
    </source>
</evidence>
<dbReference type="InterPro" id="IPR032506">
    <property type="entry name" value="SGSH_C"/>
</dbReference>
<dbReference type="PROSITE" id="PS00523">
    <property type="entry name" value="SULFATASE_1"/>
    <property type="match status" value="1"/>
</dbReference>
<dbReference type="InterPro" id="IPR024607">
    <property type="entry name" value="Sulfatase_CS"/>
</dbReference>
<gene>
    <name evidence="4" type="ORF">IAB80_01745</name>
</gene>
<dbReference type="EMBL" id="JADILZ010000018">
    <property type="protein sequence ID" value="MBO8477609.1"/>
    <property type="molecule type" value="Genomic_DNA"/>
</dbReference>
<dbReference type="PANTHER" id="PTHR43108:SF6">
    <property type="entry name" value="N-SULPHOGLUCOSAMINE SULPHOHYDROLASE"/>
    <property type="match status" value="1"/>
</dbReference>
<proteinExistence type="inferred from homology"/>
<dbReference type="Gene3D" id="3.40.720.10">
    <property type="entry name" value="Alkaline Phosphatase, subunit A"/>
    <property type="match status" value="2"/>
</dbReference>
<evidence type="ECO:0000313" key="5">
    <source>
        <dbReference type="Proteomes" id="UP000823771"/>
    </source>
</evidence>
<reference evidence="4" key="1">
    <citation type="submission" date="2020-10" db="EMBL/GenBank/DDBJ databases">
        <authorList>
            <person name="Gilroy R."/>
        </authorList>
    </citation>
    <scope>NUCLEOTIDE SEQUENCE</scope>
    <source>
        <strain evidence="4">2478</strain>
    </source>
</reference>
<comment type="similarity">
    <text evidence="1">Belongs to the sulfatase family.</text>
</comment>
<evidence type="ECO:0000256" key="1">
    <source>
        <dbReference type="ARBA" id="ARBA00008779"/>
    </source>
</evidence>
<protein>
    <submittedName>
        <fullName evidence="4">Sulfatase</fullName>
    </submittedName>
</protein>
<dbReference type="Pfam" id="PF16347">
    <property type="entry name" value="SGSH_C"/>
    <property type="match status" value="1"/>
</dbReference>
<reference evidence="4" key="2">
    <citation type="journal article" date="2021" name="PeerJ">
        <title>Extensive microbial diversity within the chicken gut microbiome revealed by metagenomics and culture.</title>
        <authorList>
            <person name="Gilroy R."/>
            <person name="Ravi A."/>
            <person name="Getino M."/>
            <person name="Pursley I."/>
            <person name="Horton D.L."/>
            <person name="Alikhan N.F."/>
            <person name="Baker D."/>
            <person name="Gharbi K."/>
            <person name="Hall N."/>
            <person name="Watson M."/>
            <person name="Adriaenssens E.M."/>
            <person name="Foster-Nyarko E."/>
            <person name="Jarju S."/>
            <person name="Secka A."/>
            <person name="Antonio M."/>
            <person name="Oren A."/>
            <person name="Chaudhuri R.R."/>
            <person name="La Ragione R."/>
            <person name="Hildebrand F."/>
            <person name="Pallen M.J."/>
        </authorList>
    </citation>
    <scope>NUCLEOTIDE SEQUENCE</scope>
    <source>
        <strain evidence="4">2478</strain>
    </source>
</reference>
<name>A0A9D9IT37_9BACT</name>
<dbReference type="SUPFAM" id="SSF53649">
    <property type="entry name" value="Alkaline phosphatase-like"/>
    <property type="match status" value="1"/>
</dbReference>
<accession>A0A9D9IT37</accession>
<dbReference type="GO" id="GO:0016787">
    <property type="term" value="F:hydrolase activity"/>
    <property type="evidence" value="ECO:0007669"/>
    <property type="project" value="UniProtKB-KW"/>
</dbReference>
<dbReference type="AlphaFoldDB" id="A0A9D9IT37"/>
<dbReference type="PROSITE" id="PS00149">
    <property type="entry name" value="SULFATASE_2"/>
    <property type="match status" value="1"/>
</dbReference>
<organism evidence="4 5">
    <name type="scientific">Candidatus Cryptobacteroides excrementipullorum</name>
    <dbReference type="NCBI Taxonomy" id="2840761"/>
    <lineage>
        <taxon>Bacteria</taxon>
        <taxon>Pseudomonadati</taxon>
        <taxon>Bacteroidota</taxon>
        <taxon>Bacteroidia</taxon>
        <taxon>Bacteroidales</taxon>
        <taxon>Candidatus Cryptobacteroides</taxon>
    </lineage>
</organism>
<evidence type="ECO:0000256" key="2">
    <source>
        <dbReference type="ARBA" id="ARBA00022801"/>
    </source>
</evidence>
<keyword evidence="2" id="KW-0378">Hydrolase</keyword>
<comment type="caution">
    <text evidence="4">The sequence shown here is derived from an EMBL/GenBank/DDBJ whole genome shotgun (WGS) entry which is preliminary data.</text>
</comment>